<comment type="similarity">
    <text evidence="2">Belongs to the TsaE family.</text>
</comment>
<evidence type="ECO:0000256" key="2">
    <source>
        <dbReference type="ARBA" id="ARBA00007599"/>
    </source>
</evidence>
<evidence type="ECO:0000256" key="5">
    <source>
        <dbReference type="ARBA" id="ARBA00022694"/>
    </source>
</evidence>
<comment type="subcellular location">
    <subcellularLocation>
        <location evidence="1">Cytoplasm</location>
    </subcellularLocation>
</comment>
<keyword evidence="7" id="KW-0547">Nucleotide-binding</keyword>
<keyword evidence="5" id="KW-0819">tRNA processing</keyword>
<keyword evidence="9" id="KW-0460">Magnesium</keyword>
<evidence type="ECO:0000256" key="6">
    <source>
        <dbReference type="ARBA" id="ARBA00022723"/>
    </source>
</evidence>
<gene>
    <name evidence="11" type="primary">tsaE</name>
    <name evidence="11" type="ORF">ACFOKA_00470</name>
</gene>
<keyword evidence="4" id="KW-0963">Cytoplasm</keyword>
<dbReference type="Pfam" id="PF02367">
    <property type="entry name" value="TsaE"/>
    <property type="match status" value="1"/>
</dbReference>
<protein>
    <recommendedName>
        <fullName evidence="3">tRNA threonylcarbamoyladenosine biosynthesis protein TsaE</fullName>
    </recommendedName>
    <alternativeName>
        <fullName evidence="10">t(6)A37 threonylcarbamoyladenosine biosynthesis protein TsaE</fullName>
    </alternativeName>
</protein>
<reference evidence="12" key="1">
    <citation type="journal article" date="2019" name="Int. J. Syst. Evol. Microbiol.">
        <title>The Global Catalogue of Microorganisms (GCM) 10K type strain sequencing project: providing services to taxonomists for standard genome sequencing and annotation.</title>
        <authorList>
            <consortium name="The Broad Institute Genomics Platform"/>
            <consortium name="The Broad Institute Genome Sequencing Center for Infectious Disease"/>
            <person name="Wu L."/>
            <person name="Ma J."/>
        </authorList>
    </citation>
    <scope>NUCLEOTIDE SEQUENCE [LARGE SCALE GENOMIC DNA]</scope>
    <source>
        <strain evidence="12">KCTC 62164</strain>
    </source>
</reference>
<dbReference type="InterPro" id="IPR003442">
    <property type="entry name" value="T6A_TsaE"/>
</dbReference>
<keyword evidence="8" id="KW-0067">ATP-binding</keyword>
<organism evidence="11 12">
    <name type="scientific">Kordiimonas pumila</name>
    <dbReference type="NCBI Taxonomy" id="2161677"/>
    <lineage>
        <taxon>Bacteria</taxon>
        <taxon>Pseudomonadati</taxon>
        <taxon>Pseudomonadota</taxon>
        <taxon>Alphaproteobacteria</taxon>
        <taxon>Kordiimonadales</taxon>
        <taxon>Kordiimonadaceae</taxon>
        <taxon>Kordiimonas</taxon>
    </lineage>
</organism>
<evidence type="ECO:0000256" key="8">
    <source>
        <dbReference type="ARBA" id="ARBA00022840"/>
    </source>
</evidence>
<sequence length="158" mass="17436">MEKKCSNQAETEKLAAAIASAAKAGDLFALNGDLGAGKSTFARAFIRALLDNPEAEVPSPTFTLVQLYDVPLCSVFHTDLYRIKDPDEVYDLGLDDERGDSILLVEWPDRMPAEWWDNALVLSLKQPEGAPVGIDEARLVTFSGNEERWHQILKGGFL</sequence>
<comment type="caution">
    <text evidence="11">The sequence shown here is derived from an EMBL/GenBank/DDBJ whole genome shotgun (WGS) entry which is preliminary data.</text>
</comment>
<accession>A0ABV7D094</accession>
<evidence type="ECO:0000313" key="12">
    <source>
        <dbReference type="Proteomes" id="UP001595444"/>
    </source>
</evidence>
<dbReference type="RefSeq" id="WP_194214765.1">
    <property type="nucleotide sequence ID" value="NZ_CP061205.1"/>
</dbReference>
<evidence type="ECO:0000256" key="10">
    <source>
        <dbReference type="ARBA" id="ARBA00032441"/>
    </source>
</evidence>
<name>A0ABV7D094_9PROT</name>
<dbReference type="PANTHER" id="PTHR33540">
    <property type="entry name" value="TRNA THREONYLCARBAMOYLADENOSINE BIOSYNTHESIS PROTEIN TSAE"/>
    <property type="match status" value="1"/>
</dbReference>
<proteinExistence type="inferred from homology"/>
<dbReference type="PANTHER" id="PTHR33540:SF2">
    <property type="entry name" value="TRNA THREONYLCARBAMOYLADENOSINE BIOSYNTHESIS PROTEIN TSAE"/>
    <property type="match status" value="1"/>
</dbReference>
<evidence type="ECO:0000256" key="9">
    <source>
        <dbReference type="ARBA" id="ARBA00022842"/>
    </source>
</evidence>
<dbReference type="EMBL" id="JBHRSL010000001">
    <property type="protein sequence ID" value="MFC3050369.1"/>
    <property type="molecule type" value="Genomic_DNA"/>
</dbReference>
<keyword evidence="6" id="KW-0479">Metal-binding</keyword>
<evidence type="ECO:0000256" key="7">
    <source>
        <dbReference type="ARBA" id="ARBA00022741"/>
    </source>
</evidence>
<dbReference type="Proteomes" id="UP001595444">
    <property type="component" value="Unassembled WGS sequence"/>
</dbReference>
<evidence type="ECO:0000313" key="11">
    <source>
        <dbReference type="EMBL" id="MFC3050369.1"/>
    </source>
</evidence>
<keyword evidence="12" id="KW-1185">Reference proteome</keyword>
<dbReference type="NCBIfam" id="TIGR00150">
    <property type="entry name" value="T6A_YjeE"/>
    <property type="match status" value="1"/>
</dbReference>
<dbReference type="InterPro" id="IPR027417">
    <property type="entry name" value="P-loop_NTPase"/>
</dbReference>
<evidence type="ECO:0000256" key="4">
    <source>
        <dbReference type="ARBA" id="ARBA00022490"/>
    </source>
</evidence>
<evidence type="ECO:0000256" key="1">
    <source>
        <dbReference type="ARBA" id="ARBA00004496"/>
    </source>
</evidence>
<dbReference type="Gene3D" id="3.40.50.300">
    <property type="entry name" value="P-loop containing nucleotide triphosphate hydrolases"/>
    <property type="match status" value="1"/>
</dbReference>
<evidence type="ECO:0000256" key="3">
    <source>
        <dbReference type="ARBA" id="ARBA00019010"/>
    </source>
</evidence>
<dbReference type="SUPFAM" id="SSF52540">
    <property type="entry name" value="P-loop containing nucleoside triphosphate hydrolases"/>
    <property type="match status" value="1"/>
</dbReference>